<dbReference type="Gene3D" id="1.25.10.90">
    <property type="match status" value="1"/>
</dbReference>
<organism evidence="1">
    <name type="scientific">Telmatobacter sp. DSM 110680</name>
    <dbReference type="NCBI Taxonomy" id="3036704"/>
    <lineage>
        <taxon>Bacteria</taxon>
        <taxon>Pseudomonadati</taxon>
        <taxon>Acidobacteriota</taxon>
        <taxon>Terriglobia</taxon>
        <taxon>Terriglobales</taxon>
        <taxon>Acidobacteriaceae</taxon>
        <taxon>Telmatobacter</taxon>
    </lineage>
</organism>
<evidence type="ECO:0000313" key="1">
    <source>
        <dbReference type="EMBL" id="XBH16985.1"/>
    </source>
</evidence>
<reference evidence="1" key="1">
    <citation type="submission" date="2023-03" db="EMBL/GenBank/DDBJ databases">
        <title>Edaphobacter sp.</title>
        <authorList>
            <person name="Huber K.J."/>
            <person name="Papendorf J."/>
            <person name="Pilke C."/>
            <person name="Bunk B."/>
            <person name="Sproeer C."/>
            <person name="Pester M."/>
        </authorList>
    </citation>
    <scope>NUCLEOTIDE SEQUENCE</scope>
    <source>
        <strain evidence="1">DSM 110680</strain>
    </source>
</reference>
<sequence length="271" mass="29965">MSAFLRCNQRAKEGIISAIQQLQTGWTERANQAMTTVAAIMSDLKKKGKEQTRRIYARHGMNPERIYGVSVADLKVIAKTIKGKQDLACELYETGNMDAMYLAGMVADGSRLSKTQLNKWAKSASDLQMISEYTVPWLAVENAMARELALEWMNSKDPQIAASGWCTYAGLLSIRPDESLDLTEVRELLSRVKKEINAAPNRVKMTMNSFVIAVGTYVKPLLKEAKAVAEQLGAVKVDVGDTACKVPLATAYIEKNEKAGKIGKKRKTLRC</sequence>
<dbReference type="Pfam" id="PF08713">
    <property type="entry name" value="DNA_alkylation"/>
    <property type="match status" value="1"/>
</dbReference>
<dbReference type="InterPro" id="IPR014825">
    <property type="entry name" value="DNA_alkylation"/>
</dbReference>
<dbReference type="EMBL" id="CP121196">
    <property type="protein sequence ID" value="XBH16985.1"/>
    <property type="molecule type" value="Genomic_DNA"/>
</dbReference>
<dbReference type="PANTHER" id="PTHR41291">
    <property type="entry name" value="DNA ALKYLATION REPAIR PROTEIN"/>
    <property type="match status" value="1"/>
</dbReference>
<dbReference type="RefSeq" id="WP_348262216.1">
    <property type="nucleotide sequence ID" value="NZ_CP121196.1"/>
</dbReference>
<dbReference type="PANTHER" id="PTHR41291:SF1">
    <property type="entry name" value="DNA ALKYLATION REPAIR PROTEIN"/>
    <property type="match status" value="1"/>
</dbReference>
<dbReference type="InterPro" id="IPR016024">
    <property type="entry name" value="ARM-type_fold"/>
</dbReference>
<dbReference type="AlphaFoldDB" id="A0AAU7DIT5"/>
<proteinExistence type="predicted"/>
<name>A0AAU7DIT5_9BACT</name>
<gene>
    <name evidence="1" type="ORF">P8935_20725</name>
</gene>
<dbReference type="SUPFAM" id="SSF48371">
    <property type="entry name" value="ARM repeat"/>
    <property type="match status" value="1"/>
</dbReference>
<protein>
    <submittedName>
        <fullName evidence="1">DNA alkylation repair protein</fullName>
    </submittedName>
</protein>
<accession>A0AAU7DIT5</accession>